<keyword evidence="3" id="KW-0472">Membrane</keyword>
<dbReference type="AlphaFoldDB" id="A0A414FV61"/>
<dbReference type="EMBL" id="QSJI01000007">
    <property type="protein sequence ID" value="RHD54836.1"/>
    <property type="molecule type" value="Genomic_DNA"/>
</dbReference>
<feature type="region of interest" description="Disordered" evidence="2">
    <location>
        <begin position="1"/>
        <end position="25"/>
    </location>
</feature>
<evidence type="ECO:0000256" key="2">
    <source>
        <dbReference type="SAM" id="MobiDB-lite"/>
    </source>
</evidence>
<sequence>MSDSTCRAATTNPDYDLPGNDLDPKNTTADQRKAIPLIVRAYGALCALDGVVALPLMGAYFGIMVYRLVLGQESVLIGSNLTLTVTMTAIGSVLAFVASVALIIFGWTLMKSYRRDAGRWAYALIVMTVAQILIDVMLQGIGVHLIRPMIQLGILTALSATIDPTLRQERELQRRLRDLEDREAAAEGMLGRDLTGEGYIKLNFFNLFWVFMVCCVLGLIIEVIFHMVWVDPGVYQDRAGLLFGPFSPIYGFGAVLLTVALNRFYKRSFVLIFLVSALIGGVFEAAVGWWMQTSFGAIAWSYSYELLPGIPDPFAILFAGRTSTPFMLMWGTLGLFWIKVCLPRLLKLINLIPWKMRYSLTTVVTALMLVNGVMTLQALDCWFCRVSGIQPSSPVEEFYAEHFDNDYMANRFQTMTIHPDTSSRVDSPKPEA</sequence>
<organism evidence="4 5">
    <name type="scientific">Collinsella intestinalis</name>
    <dbReference type="NCBI Taxonomy" id="147207"/>
    <lineage>
        <taxon>Bacteria</taxon>
        <taxon>Bacillati</taxon>
        <taxon>Actinomycetota</taxon>
        <taxon>Coriobacteriia</taxon>
        <taxon>Coriobacteriales</taxon>
        <taxon>Coriobacteriaceae</taxon>
        <taxon>Collinsella</taxon>
    </lineage>
</organism>
<dbReference type="InterPro" id="IPR010540">
    <property type="entry name" value="CmpB_TMEM229"/>
</dbReference>
<keyword evidence="3" id="KW-0812">Transmembrane</keyword>
<feature type="transmembrane region" description="Helical" evidence="3">
    <location>
        <begin position="241"/>
        <end position="262"/>
    </location>
</feature>
<feature type="transmembrane region" description="Helical" evidence="3">
    <location>
        <begin position="83"/>
        <end position="108"/>
    </location>
</feature>
<protein>
    <recommendedName>
        <fullName evidence="6">ABC transporter permease</fullName>
    </recommendedName>
</protein>
<feature type="transmembrane region" description="Helical" evidence="3">
    <location>
        <begin position="207"/>
        <end position="229"/>
    </location>
</feature>
<keyword evidence="1" id="KW-0175">Coiled coil</keyword>
<evidence type="ECO:0000256" key="1">
    <source>
        <dbReference type="SAM" id="Coils"/>
    </source>
</evidence>
<feature type="transmembrane region" description="Helical" evidence="3">
    <location>
        <begin position="41"/>
        <end position="63"/>
    </location>
</feature>
<name>A0A414FV61_9ACTN</name>
<reference evidence="4 5" key="1">
    <citation type="submission" date="2018-08" db="EMBL/GenBank/DDBJ databases">
        <title>A genome reference for cultivated species of the human gut microbiota.</title>
        <authorList>
            <person name="Zou Y."/>
            <person name="Xue W."/>
            <person name="Luo G."/>
        </authorList>
    </citation>
    <scope>NUCLEOTIDE SEQUENCE [LARGE SCALE GENOMIC DNA]</scope>
    <source>
        <strain evidence="4 5">AM30-5LB</strain>
    </source>
</reference>
<evidence type="ECO:0000313" key="4">
    <source>
        <dbReference type="EMBL" id="RHD54836.1"/>
    </source>
</evidence>
<dbReference type="RefSeq" id="WP_118272267.1">
    <property type="nucleotide sequence ID" value="NZ_QSJI01000007.1"/>
</dbReference>
<comment type="caution">
    <text evidence="4">The sequence shown here is derived from an EMBL/GenBank/DDBJ whole genome shotgun (WGS) entry which is preliminary data.</text>
</comment>
<gene>
    <name evidence="4" type="ORF">DW787_07255</name>
</gene>
<evidence type="ECO:0000313" key="5">
    <source>
        <dbReference type="Proteomes" id="UP000286050"/>
    </source>
</evidence>
<feature type="compositionally biased region" description="Polar residues" evidence="2">
    <location>
        <begin position="1"/>
        <end position="13"/>
    </location>
</feature>
<keyword evidence="3" id="KW-1133">Transmembrane helix</keyword>
<feature type="transmembrane region" description="Helical" evidence="3">
    <location>
        <begin position="327"/>
        <end position="346"/>
    </location>
</feature>
<dbReference type="Proteomes" id="UP000286050">
    <property type="component" value="Unassembled WGS sequence"/>
</dbReference>
<accession>A0A414FV61</accession>
<dbReference type="Pfam" id="PF06541">
    <property type="entry name" value="ABC_trans_CmpB"/>
    <property type="match status" value="1"/>
</dbReference>
<feature type="transmembrane region" description="Helical" evidence="3">
    <location>
        <begin position="120"/>
        <end position="142"/>
    </location>
</feature>
<feature type="transmembrane region" description="Helical" evidence="3">
    <location>
        <begin position="269"/>
        <end position="291"/>
    </location>
</feature>
<feature type="coiled-coil region" evidence="1">
    <location>
        <begin position="162"/>
        <end position="189"/>
    </location>
</feature>
<feature type="transmembrane region" description="Helical" evidence="3">
    <location>
        <begin position="148"/>
        <end position="166"/>
    </location>
</feature>
<evidence type="ECO:0000256" key="3">
    <source>
        <dbReference type="SAM" id="Phobius"/>
    </source>
</evidence>
<evidence type="ECO:0008006" key="6">
    <source>
        <dbReference type="Google" id="ProtNLM"/>
    </source>
</evidence>
<proteinExistence type="predicted"/>